<comment type="subunit">
    <text evidence="3">Interacts promiscuously (via SAM domain) with EPHA5, EPHA6, EPHA7, EPHA8, EPHB1, EPHB2, EPHB3 and EPHB4 (via SAM domain) (in vitro).</text>
</comment>
<organism evidence="6 7">
    <name type="scientific">Cryptotermes secundus</name>
    <dbReference type="NCBI Taxonomy" id="105785"/>
    <lineage>
        <taxon>Eukaryota</taxon>
        <taxon>Metazoa</taxon>
        <taxon>Ecdysozoa</taxon>
        <taxon>Arthropoda</taxon>
        <taxon>Hexapoda</taxon>
        <taxon>Insecta</taxon>
        <taxon>Pterygota</taxon>
        <taxon>Neoptera</taxon>
        <taxon>Polyneoptera</taxon>
        <taxon>Dictyoptera</taxon>
        <taxon>Blattodea</taxon>
        <taxon>Blattoidea</taxon>
        <taxon>Termitoidae</taxon>
        <taxon>Kalotermitidae</taxon>
        <taxon>Cryptotermitinae</taxon>
        <taxon>Cryptotermes</taxon>
    </lineage>
</organism>
<dbReference type="EMBL" id="NEVH01007822">
    <property type="protein sequence ID" value="PNF35289.1"/>
    <property type="molecule type" value="Genomic_DNA"/>
</dbReference>
<dbReference type="InterPro" id="IPR001660">
    <property type="entry name" value="SAM"/>
</dbReference>
<evidence type="ECO:0000259" key="5">
    <source>
        <dbReference type="PROSITE" id="PS50105"/>
    </source>
</evidence>
<comment type="caution">
    <text evidence="6">The sequence shown here is derived from an EMBL/GenBank/DDBJ whole genome shotgun (WGS) entry which is preliminary data.</text>
</comment>
<comment type="subcellular location">
    <subcellularLocation>
        <location evidence="1">Cytoplasm</location>
    </subcellularLocation>
</comment>
<dbReference type="Pfam" id="PF00536">
    <property type="entry name" value="SAM_1"/>
    <property type="match status" value="1"/>
</dbReference>
<dbReference type="CDD" id="cd09527">
    <property type="entry name" value="SAM_Samd5"/>
    <property type="match status" value="1"/>
</dbReference>
<proteinExistence type="predicted"/>
<evidence type="ECO:0000256" key="1">
    <source>
        <dbReference type="ARBA" id="ARBA00004496"/>
    </source>
</evidence>
<dbReference type="InterPro" id="IPR013761">
    <property type="entry name" value="SAM/pointed_sf"/>
</dbReference>
<gene>
    <name evidence="6" type="primary">Samd5</name>
    <name evidence="6" type="ORF">B7P43_G04821</name>
</gene>
<protein>
    <recommendedName>
        <fullName evidence="4">Sterile alpha motif domain-containing protein 5</fullName>
    </recommendedName>
</protein>
<evidence type="ECO:0000313" key="7">
    <source>
        <dbReference type="Proteomes" id="UP000235965"/>
    </source>
</evidence>
<reference evidence="6 7" key="1">
    <citation type="submission" date="2017-12" db="EMBL/GenBank/DDBJ databases">
        <title>Hemimetabolous genomes reveal molecular basis of termite eusociality.</title>
        <authorList>
            <person name="Harrison M.C."/>
            <person name="Jongepier E."/>
            <person name="Robertson H.M."/>
            <person name="Arning N."/>
            <person name="Bitard-Feildel T."/>
            <person name="Chao H."/>
            <person name="Childers C.P."/>
            <person name="Dinh H."/>
            <person name="Doddapaneni H."/>
            <person name="Dugan S."/>
            <person name="Gowin J."/>
            <person name="Greiner C."/>
            <person name="Han Y."/>
            <person name="Hu H."/>
            <person name="Hughes D.S.T."/>
            <person name="Huylmans A.-K."/>
            <person name="Kemena C."/>
            <person name="Kremer L.P.M."/>
            <person name="Lee S.L."/>
            <person name="Lopez-Ezquerra A."/>
            <person name="Mallet L."/>
            <person name="Monroy-Kuhn J.M."/>
            <person name="Moser A."/>
            <person name="Murali S.C."/>
            <person name="Muzny D.M."/>
            <person name="Otani S."/>
            <person name="Piulachs M.-D."/>
            <person name="Poelchau M."/>
            <person name="Qu J."/>
            <person name="Schaub F."/>
            <person name="Wada-Katsumata A."/>
            <person name="Worley K.C."/>
            <person name="Xie Q."/>
            <person name="Ylla G."/>
            <person name="Poulsen M."/>
            <person name="Gibbs R.A."/>
            <person name="Schal C."/>
            <person name="Richards S."/>
            <person name="Belles X."/>
            <person name="Korb J."/>
            <person name="Bornberg-Bauer E."/>
        </authorList>
    </citation>
    <scope>NUCLEOTIDE SEQUENCE [LARGE SCALE GENOMIC DNA]</scope>
    <source>
        <tissue evidence="6">Whole body</tissue>
    </source>
</reference>
<dbReference type="Proteomes" id="UP000235965">
    <property type="component" value="Unassembled WGS sequence"/>
</dbReference>
<evidence type="ECO:0000313" key="6">
    <source>
        <dbReference type="EMBL" id="PNF35289.1"/>
    </source>
</evidence>
<dbReference type="STRING" id="105785.A0A2J7R377"/>
<dbReference type="SUPFAM" id="SSF47769">
    <property type="entry name" value="SAM/Pointed domain"/>
    <property type="match status" value="1"/>
</dbReference>
<evidence type="ECO:0000256" key="3">
    <source>
        <dbReference type="ARBA" id="ARBA00065890"/>
    </source>
</evidence>
<dbReference type="OrthoDB" id="10047268at2759"/>
<dbReference type="PROSITE" id="PS50105">
    <property type="entry name" value="SAM_DOMAIN"/>
    <property type="match status" value="1"/>
</dbReference>
<keyword evidence="2" id="KW-0963">Cytoplasm</keyword>
<dbReference type="FunFam" id="1.10.150.50:FF:000055">
    <property type="entry name" value="Sterile alpha motif domain containing 5"/>
    <property type="match status" value="1"/>
</dbReference>
<dbReference type="AlphaFoldDB" id="A0A2J7R377"/>
<accession>A0A2J7R377</accession>
<dbReference type="InterPro" id="IPR051725">
    <property type="entry name" value="SAM-SH3_domain_protein"/>
</dbReference>
<dbReference type="GO" id="GO:0005737">
    <property type="term" value="C:cytoplasm"/>
    <property type="evidence" value="ECO:0007669"/>
    <property type="project" value="UniProtKB-SubCell"/>
</dbReference>
<dbReference type="SMART" id="SM00454">
    <property type="entry name" value="SAM"/>
    <property type="match status" value="1"/>
</dbReference>
<evidence type="ECO:0000256" key="2">
    <source>
        <dbReference type="ARBA" id="ARBA00022490"/>
    </source>
</evidence>
<dbReference type="PANTHER" id="PTHR12301">
    <property type="entry name" value="SAM-DOMAIN, SH3 AND NUCLEAR LOCALIZATION SIGNALS PROTEIN RELATED"/>
    <property type="match status" value="1"/>
</dbReference>
<dbReference type="PANTHER" id="PTHR12301:SF8">
    <property type="entry name" value="STERILE ALPHA MOTIF DOMAIN-CONTAINING PROTEIN 5"/>
    <property type="match status" value="1"/>
</dbReference>
<evidence type="ECO:0000256" key="4">
    <source>
        <dbReference type="ARBA" id="ARBA00073398"/>
    </source>
</evidence>
<name>A0A2J7R377_9NEOP</name>
<feature type="domain" description="SAM" evidence="5">
    <location>
        <begin position="1"/>
        <end position="65"/>
    </location>
</feature>
<sequence>MSSNIVEEWLRSLHLGQYAESFIDNGYDDLEICKQVGDPDLDAIGVFNPSHRSRLLQSIRTLREEGAASVYSTLEETAAVHEDCQCDTSSARSSRTFPASSSADSAQELGKYLDEYEEGKAELVKIPRLQLKLLLKDKLSQDGIRLSCQPYSTSVSTCNY</sequence>
<dbReference type="Gene3D" id="1.10.150.50">
    <property type="entry name" value="Transcription Factor, Ets-1"/>
    <property type="match status" value="1"/>
</dbReference>
<dbReference type="InParanoid" id="A0A2J7R377"/>
<keyword evidence="7" id="KW-1185">Reference proteome</keyword>